<name>A0A2V1P426_9RHOB</name>
<dbReference type="EMBL" id="QETF01000012">
    <property type="protein sequence ID" value="PWG16498.1"/>
    <property type="molecule type" value="Genomic_DNA"/>
</dbReference>
<dbReference type="Proteomes" id="UP000245293">
    <property type="component" value="Unassembled WGS sequence"/>
</dbReference>
<reference evidence="2" key="1">
    <citation type="submission" date="2018-05" db="EMBL/GenBank/DDBJ databases">
        <authorList>
            <person name="Du Z."/>
            <person name="Wang X."/>
        </authorList>
    </citation>
    <scope>NUCLEOTIDE SEQUENCE [LARGE SCALE GENOMIC DNA]</scope>
    <source>
        <strain evidence="2">WDS4C29</strain>
    </source>
</reference>
<evidence type="ECO:0000313" key="2">
    <source>
        <dbReference type="Proteomes" id="UP000245293"/>
    </source>
</evidence>
<comment type="caution">
    <text evidence="1">The sequence shown here is derived from an EMBL/GenBank/DDBJ whole genome shotgun (WGS) entry which is preliminary data.</text>
</comment>
<accession>A0A2V1P426</accession>
<dbReference type="AlphaFoldDB" id="A0A2V1P426"/>
<proteinExistence type="predicted"/>
<dbReference type="OrthoDB" id="8450053at2"/>
<evidence type="ECO:0008006" key="3">
    <source>
        <dbReference type="Google" id="ProtNLM"/>
    </source>
</evidence>
<evidence type="ECO:0000313" key="1">
    <source>
        <dbReference type="EMBL" id="PWG16498.1"/>
    </source>
</evidence>
<dbReference type="RefSeq" id="WP_109389094.1">
    <property type="nucleotide sequence ID" value="NZ_QETF01000012.1"/>
</dbReference>
<protein>
    <recommendedName>
        <fullName evidence="3">DUF1905 domain-containing protein</fullName>
    </recommendedName>
</protein>
<sequence length="91" mass="10012">MPHAEITFSTRILRKQDDLPRYVVVKPAHVPGRNSAFPAEVTLNGIGPFERNIRPWGKGSDVFFFNLTAAQCAKAGLKTNDTCQVTITPKG</sequence>
<dbReference type="InterPro" id="IPR015018">
    <property type="entry name" value="DUF1905"/>
</dbReference>
<gene>
    <name evidence="1" type="ORF">DFK10_11050</name>
</gene>
<keyword evidence="2" id="KW-1185">Reference proteome</keyword>
<organism evidence="1 2">
    <name type="scientific">Salibaculum griseiflavum</name>
    <dbReference type="NCBI Taxonomy" id="1914409"/>
    <lineage>
        <taxon>Bacteria</taxon>
        <taxon>Pseudomonadati</taxon>
        <taxon>Pseudomonadota</taxon>
        <taxon>Alphaproteobacteria</taxon>
        <taxon>Rhodobacterales</taxon>
        <taxon>Roseobacteraceae</taxon>
        <taxon>Salibaculum</taxon>
    </lineage>
</organism>
<dbReference type="Pfam" id="PF08922">
    <property type="entry name" value="DUF1905"/>
    <property type="match status" value="1"/>
</dbReference>